<dbReference type="VEuPathDB" id="FungiDB:SPSK_10351"/>
<organism evidence="2 3">
    <name type="scientific">Sporothrix schenckii 1099-18</name>
    <dbReference type="NCBI Taxonomy" id="1397361"/>
    <lineage>
        <taxon>Eukaryota</taxon>
        <taxon>Fungi</taxon>
        <taxon>Dikarya</taxon>
        <taxon>Ascomycota</taxon>
        <taxon>Pezizomycotina</taxon>
        <taxon>Sordariomycetes</taxon>
        <taxon>Sordariomycetidae</taxon>
        <taxon>Ophiostomatales</taxon>
        <taxon>Ophiostomataceae</taxon>
        <taxon>Sporothrix</taxon>
    </lineage>
</organism>
<dbReference type="AlphaFoldDB" id="A0A0F2LY66"/>
<reference evidence="2 3" key="2">
    <citation type="journal article" date="2015" name="Eukaryot. Cell">
        <title>Asexual propagation of a virulent clone complex in a human and feline outbreak of sporotrichosis.</title>
        <authorList>
            <person name="Teixeira Mde M."/>
            <person name="Rodrigues A.M."/>
            <person name="Tsui C.K."/>
            <person name="de Almeida L.G."/>
            <person name="Van Diepeningen A.D."/>
            <person name="van den Ende B.G."/>
            <person name="Fernandes G.F."/>
            <person name="Kano R."/>
            <person name="Hamelin R.C."/>
            <person name="Lopes-Bezerra L.M."/>
            <person name="Vasconcelos A.T."/>
            <person name="de Hoog S."/>
            <person name="de Camargo Z.P."/>
            <person name="Felipe M.S."/>
        </authorList>
    </citation>
    <scope>NUCLEOTIDE SEQUENCE [LARGE SCALE GENOMIC DNA]</scope>
    <source>
        <strain evidence="2 3">1099-18</strain>
    </source>
</reference>
<name>A0A0F2LY66_SPOSC</name>
<protein>
    <submittedName>
        <fullName evidence="2">Uncharacterized protein</fullName>
    </submittedName>
</protein>
<dbReference type="GeneID" id="27672081"/>
<evidence type="ECO:0000313" key="2">
    <source>
        <dbReference type="EMBL" id="KJR81784.1"/>
    </source>
</evidence>
<evidence type="ECO:0000256" key="1">
    <source>
        <dbReference type="SAM" id="MobiDB-lite"/>
    </source>
</evidence>
<evidence type="ECO:0000313" key="3">
    <source>
        <dbReference type="Proteomes" id="UP000033710"/>
    </source>
</evidence>
<proteinExistence type="predicted"/>
<dbReference type="EMBL" id="AXCR01000011">
    <property type="protein sequence ID" value="KJR81784.1"/>
    <property type="molecule type" value="Genomic_DNA"/>
</dbReference>
<accession>A0A0F2LY66</accession>
<feature type="region of interest" description="Disordered" evidence="1">
    <location>
        <begin position="81"/>
        <end position="141"/>
    </location>
</feature>
<sequence>MRSGVVSGQSKASCPDSVTTTCLSSPLTTQGAHKRRLRHTQVVPATSHSVRSTQTRKEQPTHRLLRSCFAMAATQSCNNAKPNAGPHVSQAAQSSPVTNSGRIAPRSSHKSSCPCQDPPIAPSKQQLVTTTGKRGPQSLPSSWQLGIEALRHRKMQRLLSTASLAYVRLYVVRHLPGTVKILL</sequence>
<feature type="compositionally biased region" description="Polar residues" evidence="1">
    <location>
        <begin position="90"/>
        <end position="101"/>
    </location>
</feature>
<gene>
    <name evidence="2" type="ORF">SPSK_10351</name>
</gene>
<dbReference type="KEGG" id="ssck:SPSK_10351"/>
<feature type="compositionally biased region" description="Polar residues" evidence="1">
    <location>
        <begin position="123"/>
        <end position="141"/>
    </location>
</feature>
<dbReference type="Proteomes" id="UP000033710">
    <property type="component" value="Unassembled WGS sequence"/>
</dbReference>
<reference evidence="2 3" key="1">
    <citation type="journal article" date="2014" name="BMC Genomics">
        <title>Comparative genomics of the major fungal agents of human and animal Sporotrichosis: Sporothrix schenckii and Sporothrix brasiliensis.</title>
        <authorList>
            <person name="Teixeira M.M."/>
            <person name="de Almeida L.G."/>
            <person name="Kubitschek-Barreira P."/>
            <person name="Alves F.L."/>
            <person name="Kioshima E.S."/>
            <person name="Abadio A.K."/>
            <person name="Fernandes L."/>
            <person name="Derengowski L.S."/>
            <person name="Ferreira K.S."/>
            <person name="Souza R.C."/>
            <person name="Ruiz J.C."/>
            <person name="de Andrade N.C."/>
            <person name="Paes H.C."/>
            <person name="Nicola A.M."/>
            <person name="Albuquerque P."/>
            <person name="Gerber A.L."/>
            <person name="Martins V.P."/>
            <person name="Peconick L.D."/>
            <person name="Neto A.V."/>
            <person name="Chaucanez C.B."/>
            <person name="Silva P.A."/>
            <person name="Cunha O.L."/>
            <person name="de Oliveira F.F."/>
            <person name="dos Santos T.C."/>
            <person name="Barros A.L."/>
            <person name="Soares M.A."/>
            <person name="de Oliveira L.M."/>
            <person name="Marini M.M."/>
            <person name="Villalobos-Duno H."/>
            <person name="Cunha M.M."/>
            <person name="de Hoog S."/>
            <person name="da Silveira J.F."/>
            <person name="Henrissat B."/>
            <person name="Nino-Vega G.A."/>
            <person name="Cisalpino P.S."/>
            <person name="Mora-Montes H.M."/>
            <person name="Almeida S.R."/>
            <person name="Stajich J.E."/>
            <person name="Lopes-Bezerra L.M."/>
            <person name="Vasconcelos A.T."/>
            <person name="Felipe M.S."/>
        </authorList>
    </citation>
    <scope>NUCLEOTIDE SEQUENCE [LARGE SCALE GENOMIC DNA]</scope>
    <source>
        <strain evidence="2 3">1099-18</strain>
    </source>
</reference>
<feature type="compositionally biased region" description="Polar residues" evidence="1">
    <location>
        <begin position="1"/>
        <end position="31"/>
    </location>
</feature>
<comment type="caution">
    <text evidence="2">The sequence shown here is derived from an EMBL/GenBank/DDBJ whole genome shotgun (WGS) entry which is preliminary data.</text>
</comment>
<feature type="region of interest" description="Disordered" evidence="1">
    <location>
        <begin position="1"/>
        <end position="37"/>
    </location>
</feature>
<dbReference type="RefSeq" id="XP_016584460.1">
    <property type="nucleotide sequence ID" value="XM_016736804.1"/>
</dbReference>